<dbReference type="PANTHER" id="PTHR19328">
    <property type="entry name" value="HEDGEHOG-INTERACTING PROTEIN"/>
    <property type="match status" value="1"/>
</dbReference>
<evidence type="ECO:0000256" key="2">
    <source>
        <dbReference type="SAM" id="SignalP"/>
    </source>
</evidence>
<accession>A0A842I0V4</accession>
<dbReference type="CDD" id="cd11304">
    <property type="entry name" value="Cadherin_repeat"/>
    <property type="match status" value="1"/>
</dbReference>
<protein>
    <submittedName>
        <fullName evidence="4">PQQ-dependent sugar dehydrogenase</fullName>
    </submittedName>
</protein>
<dbReference type="Gene3D" id="2.60.40.60">
    <property type="entry name" value="Cadherins"/>
    <property type="match status" value="1"/>
</dbReference>
<dbReference type="Pfam" id="PF07995">
    <property type="entry name" value="GSDH"/>
    <property type="match status" value="1"/>
</dbReference>
<dbReference type="GO" id="GO:0016020">
    <property type="term" value="C:membrane"/>
    <property type="evidence" value="ECO:0007669"/>
    <property type="project" value="InterPro"/>
</dbReference>
<dbReference type="PROSITE" id="PS51257">
    <property type="entry name" value="PROKAR_LIPOPROTEIN"/>
    <property type="match status" value="1"/>
</dbReference>
<proteinExistence type="predicted"/>
<dbReference type="GO" id="GO:0005509">
    <property type="term" value="F:calcium ion binding"/>
    <property type="evidence" value="ECO:0007669"/>
    <property type="project" value="InterPro"/>
</dbReference>
<name>A0A842I0V4_9SPHN</name>
<dbReference type="InterPro" id="IPR011042">
    <property type="entry name" value="6-blade_b-propeller_TolB-like"/>
</dbReference>
<dbReference type="InterPro" id="IPR012938">
    <property type="entry name" value="Glc/Sorbosone_DH"/>
</dbReference>
<comment type="caution">
    <text evidence="4">The sequence shown here is derived from an EMBL/GenBank/DDBJ whole genome shotgun (WGS) entry which is preliminary data.</text>
</comment>
<evidence type="ECO:0000313" key="4">
    <source>
        <dbReference type="EMBL" id="MBC2778487.1"/>
    </source>
</evidence>
<dbReference type="PANTHER" id="PTHR19328:SF75">
    <property type="entry name" value="ALDOSE SUGAR DEHYDROGENASE YLII"/>
    <property type="match status" value="1"/>
</dbReference>
<keyword evidence="2" id="KW-0732">Signal</keyword>
<dbReference type="PROSITE" id="PS50268">
    <property type="entry name" value="CADHERIN_2"/>
    <property type="match status" value="1"/>
</dbReference>
<dbReference type="Pfam" id="PF17963">
    <property type="entry name" value="Big_9"/>
    <property type="match status" value="1"/>
</dbReference>
<feature type="signal peptide" evidence="2">
    <location>
        <begin position="1"/>
        <end position="17"/>
    </location>
</feature>
<dbReference type="InterPro" id="IPR011041">
    <property type="entry name" value="Quinoprot_gluc/sorb_DH_b-prop"/>
</dbReference>
<reference evidence="4 5" key="1">
    <citation type="submission" date="2020-08" db="EMBL/GenBank/DDBJ databases">
        <title>Draft genome sequence of Parasphingopyxis sp. GrpM-11.</title>
        <authorList>
            <person name="Oh J."/>
            <person name="Roh D.-H."/>
        </authorList>
    </citation>
    <scope>NUCLEOTIDE SEQUENCE [LARGE SCALE GENOMIC DNA]</scope>
    <source>
        <strain evidence="4 5">GrpM-11</strain>
    </source>
</reference>
<gene>
    <name evidence="4" type="ORF">H6P80_12750</name>
</gene>
<dbReference type="AlphaFoldDB" id="A0A842I0V4"/>
<keyword evidence="5" id="KW-1185">Reference proteome</keyword>
<dbReference type="Gene3D" id="2.120.10.30">
    <property type="entry name" value="TolB, C-terminal domain"/>
    <property type="match status" value="1"/>
</dbReference>
<organism evidence="4 5">
    <name type="scientific">Parasphingopyxis marina</name>
    <dbReference type="NCBI Taxonomy" id="2761622"/>
    <lineage>
        <taxon>Bacteria</taxon>
        <taxon>Pseudomonadati</taxon>
        <taxon>Pseudomonadota</taxon>
        <taxon>Alphaproteobacteria</taxon>
        <taxon>Sphingomonadales</taxon>
        <taxon>Sphingomonadaceae</taxon>
        <taxon>Parasphingopyxis</taxon>
    </lineage>
</organism>
<feature type="chain" id="PRO_5032372510" evidence="2">
    <location>
        <begin position="18"/>
        <end position="500"/>
    </location>
</feature>
<dbReference type="GO" id="GO:0007156">
    <property type="term" value="P:homophilic cell adhesion via plasma membrane adhesion molecules"/>
    <property type="evidence" value="ECO:0007669"/>
    <property type="project" value="InterPro"/>
</dbReference>
<dbReference type="InterPro" id="IPR002126">
    <property type="entry name" value="Cadherin-like_dom"/>
</dbReference>
<dbReference type="SUPFAM" id="SSF50952">
    <property type="entry name" value="Soluble quinoprotein glucose dehydrogenase"/>
    <property type="match status" value="1"/>
</dbReference>
<evidence type="ECO:0000313" key="5">
    <source>
        <dbReference type="Proteomes" id="UP000564378"/>
    </source>
</evidence>
<dbReference type="SUPFAM" id="SSF49313">
    <property type="entry name" value="Cadherin-like"/>
    <property type="match status" value="1"/>
</dbReference>
<dbReference type="RefSeq" id="WP_185801741.1">
    <property type="nucleotide sequence ID" value="NZ_JACJVJ010000002.1"/>
</dbReference>
<feature type="region of interest" description="Disordered" evidence="1">
    <location>
        <begin position="18"/>
        <end position="38"/>
    </location>
</feature>
<dbReference type="Proteomes" id="UP000564378">
    <property type="component" value="Unassembled WGS sequence"/>
</dbReference>
<evidence type="ECO:0000259" key="3">
    <source>
        <dbReference type="PROSITE" id="PS50268"/>
    </source>
</evidence>
<feature type="domain" description="Cadherin" evidence="3">
    <location>
        <begin position="36"/>
        <end position="147"/>
    </location>
</feature>
<sequence>MLRLISSAALFSLAACGGDGSPTPSPPSPANGAPTITSSGTAQIAENQQIVAQIQASDPDGDTLSYTVSGGTDQNLFSVNANGQLRFIAPPNFDLPTDANLDNVYRVTVRVSDGQASTTLDFTVTVTNDREGIAVRRIATGFVQPTYLANIPGQTELFVIEKSGRLFRFNPLTGQRNLIRTLNNVSDTGEGGLLGVAVPPDYVPNGGGINGFMYVFVTDSNGDISIRRFRENSPEVPQGTGGIMTIPHPTFSNHYGGWIGFDENGLFYIATGDGGGSGDPNGNAQNPNSRLGKILRVGINPDPFAGATVQYFLIPSGNPYASGGGAREVFALGLRNPFRASFAGGDLLIGDVGQNSFEEVDRLSTINGGGTNFGWPFREGSSLFSGTPPSGLTGPVTEYPRGNGARQGASVIGGVVYDGPIAELFAQYIFADFISGNIWSVPIGALDDGTSLPASNYERRNEDFEPDAGSIDQIVAIVSSAAGDIFIVDFDGDIFIVEPA</sequence>
<dbReference type="EMBL" id="JACJVJ010000002">
    <property type="protein sequence ID" value="MBC2778487.1"/>
    <property type="molecule type" value="Genomic_DNA"/>
</dbReference>
<dbReference type="InterPro" id="IPR015919">
    <property type="entry name" value="Cadherin-like_sf"/>
</dbReference>
<evidence type="ECO:0000256" key="1">
    <source>
        <dbReference type="SAM" id="MobiDB-lite"/>
    </source>
</evidence>